<dbReference type="PANTHER" id="PTHR44119:SF4">
    <property type="entry name" value="AEROBIC COBALTOCHELATASE SUBUNIT COBN"/>
    <property type="match status" value="1"/>
</dbReference>
<evidence type="ECO:0000256" key="3">
    <source>
        <dbReference type="SAM" id="SignalP"/>
    </source>
</evidence>
<dbReference type="EC" id="6.6.1.2" evidence="5"/>
<evidence type="ECO:0000313" key="6">
    <source>
        <dbReference type="Proteomes" id="UP000032749"/>
    </source>
</evidence>
<organism evidence="5 6">
    <name type="scientific">Oleispira antarctica RB-8</name>
    <dbReference type="NCBI Taxonomy" id="698738"/>
    <lineage>
        <taxon>Bacteria</taxon>
        <taxon>Pseudomonadati</taxon>
        <taxon>Pseudomonadota</taxon>
        <taxon>Gammaproteobacteria</taxon>
        <taxon>Oceanospirillales</taxon>
        <taxon>Oceanospirillaceae</taxon>
        <taxon>Oleispira</taxon>
    </lineage>
</organism>
<feature type="domain" description="CobN/magnesium chelatase" evidence="4">
    <location>
        <begin position="933"/>
        <end position="1418"/>
    </location>
</feature>
<accession>R4YTD2</accession>
<keyword evidence="3" id="KW-0732">Signal</keyword>
<dbReference type="EMBL" id="FO203512">
    <property type="protein sequence ID" value="CCK75694.1"/>
    <property type="molecule type" value="Genomic_DNA"/>
</dbReference>
<feature type="domain" description="CobN/magnesium chelatase" evidence="4">
    <location>
        <begin position="191"/>
        <end position="557"/>
    </location>
</feature>
<keyword evidence="5" id="KW-0436">Ligase</keyword>
<feature type="signal peptide" evidence="3">
    <location>
        <begin position="1"/>
        <end position="28"/>
    </location>
</feature>
<keyword evidence="6" id="KW-1185">Reference proteome</keyword>
<proteinExistence type="predicted"/>
<dbReference type="InterPro" id="IPR003672">
    <property type="entry name" value="CobN/Mg_chltase"/>
</dbReference>
<evidence type="ECO:0000256" key="2">
    <source>
        <dbReference type="SAM" id="Phobius"/>
    </source>
</evidence>
<evidence type="ECO:0000313" key="5">
    <source>
        <dbReference type="EMBL" id="CCK75694.1"/>
    </source>
</evidence>
<feature type="region of interest" description="Disordered" evidence="1">
    <location>
        <begin position="1492"/>
        <end position="1514"/>
    </location>
</feature>
<reference evidence="5 6" key="1">
    <citation type="journal article" date="2013" name="Nat. Commun.">
        <title>Genome sequence and functional genomic analysis of the oil-degrading bacterium Oleispira antarctica.</title>
        <authorList>
            <person name="Kube M."/>
            <person name="Chernikova T.N."/>
            <person name="Al-Ramahi Y."/>
            <person name="Beloqui A."/>
            <person name="Lopez-Cortez N."/>
            <person name="Guazzaroni M.E."/>
            <person name="Heipieper H.J."/>
            <person name="Klages S."/>
            <person name="Kotsyurbenko O.R."/>
            <person name="Langer I."/>
            <person name="Nechitaylo T.Y."/>
            <person name="Lunsdorf H."/>
            <person name="Fernandez M."/>
            <person name="Juarez S."/>
            <person name="Ciordia S."/>
            <person name="Singer A."/>
            <person name="Kagan O."/>
            <person name="Egorova O."/>
            <person name="Petit P.A."/>
            <person name="Stogios P."/>
            <person name="Kim Y."/>
            <person name="Tchigvintsev A."/>
            <person name="Flick R."/>
            <person name="Denaro R."/>
            <person name="Genovese M."/>
            <person name="Albar J.P."/>
            <person name="Reva O.N."/>
            <person name="Martinez-Gomariz M."/>
            <person name="Tran H."/>
            <person name="Ferrer M."/>
            <person name="Savchenko A."/>
            <person name="Yakunin A.F."/>
            <person name="Yakimov M.M."/>
            <person name="Golyshina O.V."/>
            <person name="Reinhardt R."/>
            <person name="Golyshin P.N."/>
        </authorList>
    </citation>
    <scope>NUCLEOTIDE SEQUENCE [LARGE SCALE GENOMIC DNA]</scope>
</reference>
<dbReference type="PATRIC" id="fig|698738.3.peg.1568"/>
<keyword evidence="2" id="KW-0812">Transmembrane</keyword>
<feature type="transmembrane region" description="Helical" evidence="2">
    <location>
        <begin position="1522"/>
        <end position="1539"/>
    </location>
</feature>
<keyword evidence="2" id="KW-1133">Transmembrane helix</keyword>
<gene>
    <name evidence="5" type="primary">cobN</name>
    <name evidence="5" type="ORF">OLEAN_C15180</name>
</gene>
<feature type="domain" description="CobN/magnesium chelatase" evidence="4">
    <location>
        <begin position="674"/>
        <end position="929"/>
    </location>
</feature>
<dbReference type="HOGENOM" id="CLU_002017_3_0_6"/>
<dbReference type="GO" id="GO:0051116">
    <property type="term" value="F:cobaltochelatase activity"/>
    <property type="evidence" value="ECO:0007669"/>
    <property type="project" value="UniProtKB-EC"/>
</dbReference>
<sequence>MPVILRFFLLLISTLSFSTLIFSAPSMAADTNSSSKNTSSKNIVAFVSDRSSGSLVAAAHRFLDLNPQHTISIRSVSQINLMSDKELMTLVVNADALLIAAVFAEPVERLLNLKYPNQQIRVAINGDRRLLSLNSDPLNQHQSGLFDILSHDQKKSLFKRLTSAEQGSYAKQLADQQKKWPQFTYWLQARGYWQNRSDENRLSLFTLLSNDSITLEDGAVENGTKSWPKIQAAETLRFYLNSKHKKTQQELTAFVKQSSIEKKAKATVYILDHDTGDRPGDWQLHQSLCQAMSANERSEKINCISVLSAWGDASINAVRAIKDINQHSTQPFAIISLQDFVVGGGDGREQVSDLFTELNVPVFKGIRVTELNSALYDLSSQGLPADSVHYRIAMPELQGIGQAHVLALAAATDIDTVTGAQVSKTEPVKVEITRLVNRLHKWFALQTKANKDKKVAIVFYNHPPGRHNIGADNLNVPDSLWQMLNELKQQGYDLGPEEYFPASAEALLDVLQQKAVNLPEDAKALEEMSGLIHNMTAESYQAWFATLPQPVQKEMQQGPLGFMHQRVEHFLFGAGHDYLLELSQPERQRILTELYEMMDSTMHDLHHALDGIRHKGRERALNLLEQLEEAYVVLIDAQKADISAYRESKKTTAGWQQADKLQAAILDMSIEGIRGWGEVPGRTMVWNNKLLIPGVQFGNVFLGPQPPRGWELNEELLHANMSFPPPHQYLAFYKYLAKDFSADALVHVGRHSTYEFLPKRGVGLSAIDYPSIVVQDIPSIYPYIVDGVGEGIQAKRRGIAIMVDHLTPPLAITELYDGLLQLRQLIESAEAASDETTQKKAIKALRHKIDVLNLRDELIASMDEELVVRGVGFSDVDDDFLLHEVGHYLTHLQEEFMPLGLHVFGRDWNKESIDTMMTSMADGDNLLNKDQSVIRKALTLSPKAEMSAFINALNGGFVAPGKGNDPIRTPEALPTGRNFYALDGSLLPTQLGVEIGQQLAQKARDENKVVFKKNKAGKNTVAEKEAIILWASDAVRDEGAMIAFGLDMLGVKPVWNSRGILKGLELLPLDEKRRQRRDVLFTSSGLFRDLYGSQLELLDKSVLLGLAASRNTINKQYPALTLMLIQALKPIDDLVDALDLEETQSTKDWDSESLDQNLIARNWVYEAKALLIAHPEVDVNILARQASLRVFGTAPGAYGAGVNRLAERSGAWDDRKQLGEVFIKRMGHAYGVDSEGFNSGAGAQNLFKSQLNNVGNTYLGRASNLYGLIDNNDAFDYLGGLNLAIETVTGKQPDSFVISHANNQNLKMDPLEVALLGELRGRFLNRQWIEPLMKEGYAGARTMGSEFVEYLWGWQVTSPEIIQSWVWEEVKSVYIDDSLDVGLDEFLKESHNVHVQTNILAVMLVAIEKDFWQTDEATKQQLAEAFAKNIIEKGIPGSGHTHANHPIYDFVKPLLDAEQANKLEQTLAASRMNYDEVNQDNSPARIQEIDLQQAEQQQKEAQAESQSEQASEDSELDGVDNYLYAVFAFALLLMFVGFVRSRRL</sequence>
<feature type="chain" id="PRO_5004374368" evidence="3">
    <location>
        <begin position="29"/>
        <end position="1544"/>
    </location>
</feature>
<name>R4YTD2_OLEAN</name>
<dbReference type="KEGG" id="oai:OLEAN_C15180"/>
<evidence type="ECO:0000259" key="4">
    <source>
        <dbReference type="Pfam" id="PF02514"/>
    </source>
</evidence>
<dbReference type="PANTHER" id="PTHR44119">
    <property type="entry name" value="MAGNESIUM-CHELATASE SUBUNIT CHLH, CHLOROPLASTIC"/>
    <property type="match status" value="1"/>
</dbReference>
<dbReference type="STRING" id="698738.OLEAN_C15180"/>
<evidence type="ECO:0000256" key="1">
    <source>
        <dbReference type="SAM" id="MobiDB-lite"/>
    </source>
</evidence>
<dbReference type="CDD" id="cd10150">
    <property type="entry name" value="CobN_like"/>
    <property type="match status" value="1"/>
</dbReference>
<keyword evidence="2" id="KW-0472">Membrane</keyword>
<protein>
    <submittedName>
        <fullName evidence="5">CobN/magnesium chelatase</fullName>
        <ecNumber evidence="5">6.6.1.2</ecNumber>
    </submittedName>
</protein>
<dbReference type="Pfam" id="PF02514">
    <property type="entry name" value="CobN-Mg_chel"/>
    <property type="match status" value="3"/>
</dbReference>
<dbReference type="Proteomes" id="UP000032749">
    <property type="component" value="Chromosome"/>
</dbReference>